<reference evidence="1 2" key="1">
    <citation type="submission" date="2020-10" db="EMBL/GenBank/DDBJ databases">
        <title>Plant Genome Project.</title>
        <authorList>
            <person name="Zhang R.-G."/>
        </authorList>
    </citation>
    <scope>NUCLEOTIDE SEQUENCE [LARGE SCALE GENOMIC DNA]</scope>
    <source>
        <strain evidence="1">FAFU-HL-1</strain>
        <tissue evidence="1">Leaf</tissue>
    </source>
</reference>
<dbReference type="AlphaFoldDB" id="A0A835JHV2"/>
<accession>A0A835JHV2</accession>
<evidence type="ECO:0000313" key="2">
    <source>
        <dbReference type="Proteomes" id="UP000657918"/>
    </source>
</evidence>
<organism evidence="1 2">
    <name type="scientific">Salix dunnii</name>
    <dbReference type="NCBI Taxonomy" id="1413687"/>
    <lineage>
        <taxon>Eukaryota</taxon>
        <taxon>Viridiplantae</taxon>
        <taxon>Streptophyta</taxon>
        <taxon>Embryophyta</taxon>
        <taxon>Tracheophyta</taxon>
        <taxon>Spermatophyta</taxon>
        <taxon>Magnoliopsida</taxon>
        <taxon>eudicotyledons</taxon>
        <taxon>Gunneridae</taxon>
        <taxon>Pentapetalae</taxon>
        <taxon>rosids</taxon>
        <taxon>fabids</taxon>
        <taxon>Malpighiales</taxon>
        <taxon>Salicaceae</taxon>
        <taxon>Saliceae</taxon>
        <taxon>Salix</taxon>
    </lineage>
</organism>
<sequence length="73" mass="8068">MLPPYPTETITYLSQLWVWIMDLLARKNMFKGCSVHAYKKAIIAGARNDGLLEPLLLPPADGLLPAGEQSSKI</sequence>
<gene>
    <name evidence="1" type="ORF">SADUNF_Sadunf14G0057600</name>
</gene>
<name>A0A835JHV2_9ROSI</name>
<protein>
    <submittedName>
        <fullName evidence="1">Uncharacterized protein</fullName>
    </submittedName>
</protein>
<evidence type="ECO:0000313" key="1">
    <source>
        <dbReference type="EMBL" id="KAF9668958.1"/>
    </source>
</evidence>
<keyword evidence="2" id="KW-1185">Reference proteome</keyword>
<proteinExistence type="predicted"/>
<dbReference type="EMBL" id="JADGMS010000014">
    <property type="protein sequence ID" value="KAF9668958.1"/>
    <property type="molecule type" value="Genomic_DNA"/>
</dbReference>
<dbReference type="Proteomes" id="UP000657918">
    <property type="component" value="Unassembled WGS sequence"/>
</dbReference>
<comment type="caution">
    <text evidence="1">The sequence shown here is derived from an EMBL/GenBank/DDBJ whole genome shotgun (WGS) entry which is preliminary data.</text>
</comment>